<dbReference type="SUPFAM" id="SSF46894">
    <property type="entry name" value="C-terminal effector domain of the bipartite response regulators"/>
    <property type="match status" value="1"/>
</dbReference>
<proteinExistence type="predicted"/>
<feature type="domain" description="HTH luxR-type" evidence="1">
    <location>
        <begin position="254"/>
        <end position="311"/>
    </location>
</feature>
<dbReference type="InterPro" id="IPR036388">
    <property type="entry name" value="WH-like_DNA-bd_sf"/>
</dbReference>
<protein>
    <submittedName>
        <fullName evidence="2">Helix-turn-helix domain-containing protein</fullName>
    </submittedName>
</protein>
<dbReference type="PANTHER" id="PTHR34293">
    <property type="entry name" value="HTH-TYPE TRANSCRIPTIONAL REGULATOR TRMBL2"/>
    <property type="match status" value="1"/>
</dbReference>
<dbReference type="AlphaFoldDB" id="A0AAU8J1N2"/>
<dbReference type="InterPro" id="IPR051797">
    <property type="entry name" value="TrmB-like"/>
</dbReference>
<dbReference type="InterPro" id="IPR002831">
    <property type="entry name" value="Tscrpt_reg_TrmB_N"/>
</dbReference>
<gene>
    <name evidence="2" type="ORF">ABII15_32030</name>
</gene>
<organism evidence="2">
    <name type="scientific">Streptomyces tabacisoli</name>
    <dbReference type="NCBI Taxonomy" id="3156398"/>
    <lineage>
        <taxon>Bacteria</taxon>
        <taxon>Bacillati</taxon>
        <taxon>Actinomycetota</taxon>
        <taxon>Actinomycetes</taxon>
        <taxon>Kitasatosporales</taxon>
        <taxon>Streptomycetaceae</taxon>
        <taxon>Streptomyces</taxon>
    </lineage>
</organism>
<evidence type="ECO:0000313" key="2">
    <source>
        <dbReference type="EMBL" id="XCJ74318.1"/>
    </source>
</evidence>
<name>A0AAU8J1N2_9ACTN</name>
<dbReference type="InterPro" id="IPR000792">
    <property type="entry name" value="Tscrpt_reg_LuxR_C"/>
</dbReference>
<dbReference type="GO" id="GO:0006355">
    <property type="term" value="P:regulation of DNA-templated transcription"/>
    <property type="evidence" value="ECO:0007669"/>
    <property type="project" value="InterPro"/>
</dbReference>
<sequence length="328" mass="35553">MLEALGLSGDETVTYMEMVREGPGGPGELARRTGLSAKRVEAALAGLVSRGLSVREGGPDGPAVAQPPDSAGELLLAHRMQELLQARAAMVRLAREYHVENRRTAGPVAIEHVPKDALALRVEQIVRRSRTEVLIFDTPPYFSVDNTLQMEKMAAGVVYRVLYDREAVDFPGAMERIDRCLRAGEQARVTARLPMKMMIVDREVAILPALSEAGTWPSATGIIRPSPLLTGLLELFERIFDDSVPLAAVSDTAPDPLDAEDTRLLTLLLSGLTDEAVARHLGIGRRTVLRRARGLMDRAGAVTRMQLGWYAARRGWLGPAAAPVPNGG</sequence>
<dbReference type="EMBL" id="CP159534">
    <property type="protein sequence ID" value="XCJ74318.1"/>
    <property type="molecule type" value="Genomic_DNA"/>
</dbReference>
<dbReference type="RefSeq" id="WP_353945762.1">
    <property type="nucleotide sequence ID" value="NZ_CP159534.1"/>
</dbReference>
<evidence type="ECO:0000259" key="1">
    <source>
        <dbReference type="SMART" id="SM00421"/>
    </source>
</evidence>
<dbReference type="GO" id="GO:0003677">
    <property type="term" value="F:DNA binding"/>
    <property type="evidence" value="ECO:0007669"/>
    <property type="project" value="InterPro"/>
</dbReference>
<dbReference type="Gene3D" id="1.10.10.10">
    <property type="entry name" value="Winged helix-like DNA-binding domain superfamily/Winged helix DNA-binding domain"/>
    <property type="match status" value="2"/>
</dbReference>
<dbReference type="KEGG" id="stac:ABII15_32030"/>
<reference evidence="2" key="1">
    <citation type="submission" date="2024-06" db="EMBL/GenBank/DDBJ databases">
        <title>Streptomyces sp. strain HUAS MG91 genome sequences.</title>
        <authorList>
            <person name="Mo P."/>
        </authorList>
    </citation>
    <scope>NUCLEOTIDE SEQUENCE</scope>
    <source>
        <strain evidence="2">HUAS MG91</strain>
    </source>
</reference>
<dbReference type="InterPro" id="IPR016032">
    <property type="entry name" value="Sig_transdc_resp-reg_C-effctor"/>
</dbReference>
<accession>A0AAU8J1N2</accession>
<dbReference type="PANTHER" id="PTHR34293:SF1">
    <property type="entry name" value="HTH-TYPE TRANSCRIPTIONAL REGULATOR TRMBL2"/>
    <property type="match status" value="1"/>
</dbReference>
<dbReference type="Pfam" id="PF01978">
    <property type="entry name" value="TrmB"/>
    <property type="match status" value="1"/>
</dbReference>
<dbReference type="SMART" id="SM00421">
    <property type="entry name" value="HTH_LUXR"/>
    <property type="match status" value="1"/>
</dbReference>